<reference evidence="4 5" key="1">
    <citation type="journal article" date="2005" name="Genome Res.">
        <title>Living with two extremes: conclusions from the genome sequence of Natronomonas pharaonis.</title>
        <authorList>
            <person name="Falb M."/>
            <person name="Pfeiffer F."/>
            <person name="Palm P."/>
            <person name="Rodewald K."/>
            <person name="Hickmann V."/>
            <person name="Tittor J."/>
            <person name="Oesterhelt D."/>
        </authorList>
    </citation>
    <scope>NUCLEOTIDE SEQUENCE [LARGE SCALE GENOMIC DNA]</scope>
    <source>
        <strain evidence="5">ATCC 35678 / DSM 2160 / CIP 103997 / JCM 8858 / NBRC 14720 / NCIMB 2260 / Gabara</strain>
    </source>
</reference>
<accession>A0A1U7EX83</accession>
<dbReference type="KEGG" id="nph:NP_3354A"/>
<evidence type="ECO:0000256" key="1">
    <source>
        <dbReference type="SAM" id="Coils"/>
    </source>
</evidence>
<keyword evidence="1" id="KW-0175">Coiled coil</keyword>
<dbReference type="RefSeq" id="WP_011323388.1">
    <property type="nucleotide sequence ID" value="NC_007426.1"/>
</dbReference>
<feature type="region of interest" description="Disordered" evidence="2">
    <location>
        <begin position="206"/>
        <end position="295"/>
    </location>
</feature>
<feature type="domain" description="DUF7115" evidence="3">
    <location>
        <begin position="3"/>
        <end position="107"/>
    </location>
</feature>
<dbReference type="AlphaFoldDB" id="A0A1U7EX83"/>
<sequence length="339" mass="36192">MDDLPELLADAVAGGTVIDIIDIGGGDTIAVTRSATHVFRSDGLLKDESVETFGHDVDRIGVKTKRRKSSIQLESIDASESFTVPSKIADAVVEATLEGVLRTTGVVAADEELQTQFRFSELTLVVTDRQLLKHVGSAVWDDEYEAFRYDELTGLDFEKGSVATQVIVETDSRRQRVKVPNEHAGSVQQVVQTAVFEYHGVSSLSGLQAKLDPETEPEPVGGDEAADADEAEATTSPEENGGQDDDDGFVSADWSPPADQDPARVTPNSDVDGNDAAAGAAESQPTADATTATPDAAADVEALSQQVEALAAKVDRQTELLEAQQETIEQLVDELRRGR</sequence>
<dbReference type="HOGENOM" id="CLU_058951_0_0_2"/>
<feature type="compositionally biased region" description="Low complexity" evidence="2">
    <location>
        <begin position="276"/>
        <end position="295"/>
    </location>
</feature>
<dbReference type="EnsemblBacteria" id="CAI49768">
    <property type="protein sequence ID" value="CAI49768"/>
    <property type="gene ID" value="NP_3354A"/>
</dbReference>
<evidence type="ECO:0000256" key="2">
    <source>
        <dbReference type="SAM" id="MobiDB-lite"/>
    </source>
</evidence>
<dbReference type="Pfam" id="PF23428">
    <property type="entry name" value="DUF7115"/>
    <property type="match status" value="1"/>
</dbReference>
<feature type="coiled-coil region" evidence="1">
    <location>
        <begin position="300"/>
        <end position="334"/>
    </location>
</feature>
<evidence type="ECO:0000313" key="5">
    <source>
        <dbReference type="Proteomes" id="UP000002698"/>
    </source>
</evidence>
<gene>
    <name evidence="4" type="ordered locus">NP_3354A</name>
</gene>
<keyword evidence="5" id="KW-1185">Reference proteome</keyword>
<dbReference type="InterPro" id="IPR055539">
    <property type="entry name" value="DUF7115"/>
</dbReference>
<organism evidence="4 5">
    <name type="scientific">Natronomonas pharaonis (strain ATCC 35678 / DSM 2160 / CIP 103997 / JCM 8858 / NBRC 14720 / NCIMB 2260 / Gabara)</name>
    <name type="common">Halobacterium pharaonis</name>
    <dbReference type="NCBI Taxonomy" id="348780"/>
    <lineage>
        <taxon>Archaea</taxon>
        <taxon>Methanobacteriati</taxon>
        <taxon>Methanobacteriota</taxon>
        <taxon>Stenosarchaea group</taxon>
        <taxon>Halobacteria</taxon>
        <taxon>Halobacteriales</taxon>
        <taxon>Natronomonadaceae</taxon>
        <taxon>Natronomonas</taxon>
    </lineage>
</organism>
<evidence type="ECO:0000313" key="4">
    <source>
        <dbReference type="EMBL" id="CAI49768.1"/>
    </source>
</evidence>
<dbReference type="EMBL" id="CR936257">
    <property type="protein sequence ID" value="CAI49768.1"/>
    <property type="molecule type" value="Genomic_DNA"/>
</dbReference>
<evidence type="ECO:0000259" key="3">
    <source>
        <dbReference type="Pfam" id="PF23428"/>
    </source>
</evidence>
<dbReference type="OrthoDB" id="307384at2157"/>
<dbReference type="eggNOG" id="arCOG04660">
    <property type="taxonomic scope" value="Archaea"/>
</dbReference>
<dbReference type="Proteomes" id="UP000002698">
    <property type="component" value="Chromosome"/>
</dbReference>
<dbReference type="GeneID" id="3701746"/>
<proteinExistence type="predicted"/>
<protein>
    <recommendedName>
        <fullName evidence="3">DUF7115 domain-containing protein</fullName>
    </recommendedName>
</protein>
<name>A0A1U7EX83_NATPD</name>